<dbReference type="EMBL" id="JBJUIK010000001">
    <property type="protein sequence ID" value="KAL3537412.1"/>
    <property type="molecule type" value="Genomic_DNA"/>
</dbReference>
<gene>
    <name evidence="1" type="ORF">ACH5RR_000778</name>
</gene>
<dbReference type="InterPro" id="IPR019734">
    <property type="entry name" value="TPR_rpt"/>
</dbReference>
<dbReference type="AlphaFoldDB" id="A0ABD3B1I8"/>
<comment type="caution">
    <text evidence="1">The sequence shown here is derived from an EMBL/GenBank/DDBJ whole genome shotgun (WGS) entry which is preliminary data.</text>
</comment>
<accession>A0ABD3B1I8</accession>
<dbReference type="Pfam" id="PF13181">
    <property type="entry name" value="TPR_8"/>
    <property type="match status" value="1"/>
</dbReference>
<protein>
    <submittedName>
        <fullName evidence="1">Uncharacterized protein</fullName>
    </submittedName>
</protein>
<evidence type="ECO:0000313" key="1">
    <source>
        <dbReference type="EMBL" id="KAL3537412.1"/>
    </source>
</evidence>
<dbReference type="Gene3D" id="1.25.40.10">
    <property type="entry name" value="Tetratricopeptide repeat domain"/>
    <property type="match status" value="1"/>
</dbReference>
<organism evidence="1 2">
    <name type="scientific">Cinchona calisaya</name>
    <dbReference type="NCBI Taxonomy" id="153742"/>
    <lineage>
        <taxon>Eukaryota</taxon>
        <taxon>Viridiplantae</taxon>
        <taxon>Streptophyta</taxon>
        <taxon>Embryophyta</taxon>
        <taxon>Tracheophyta</taxon>
        <taxon>Spermatophyta</taxon>
        <taxon>Magnoliopsida</taxon>
        <taxon>eudicotyledons</taxon>
        <taxon>Gunneridae</taxon>
        <taxon>Pentapetalae</taxon>
        <taxon>asterids</taxon>
        <taxon>lamiids</taxon>
        <taxon>Gentianales</taxon>
        <taxon>Rubiaceae</taxon>
        <taxon>Cinchonoideae</taxon>
        <taxon>Cinchoneae</taxon>
        <taxon>Cinchona</taxon>
    </lineage>
</organism>
<keyword evidence="2" id="KW-1185">Reference proteome</keyword>
<reference evidence="1 2" key="1">
    <citation type="submission" date="2024-11" db="EMBL/GenBank/DDBJ databases">
        <title>A near-complete genome assembly of Cinchona calisaya.</title>
        <authorList>
            <person name="Lian D.C."/>
            <person name="Zhao X.W."/>
            <person name="Wei L."/>
        </authorList>
    </citation>
    <scope>NUCLEOTIDE SEQUENCE [LARGE SCALE GENOMIC DNA]</scope>
    <source>
        <tissue evidence="1">Nenye</tissue>
    </source>
</reference>
<dbReference type="InterPro" id="IPR011990">
    <property type="entry name" value="TPR-like_helical_dom_sf"/>
</dbReference>
<proteinExistence type="predicted"/>
<evidence type="ECO:0000313" key="2">
    <source>
        <dbReference type="Proteomes" id="UP001630127"/>
    </source>
</evidence>
<sequence>MELNCLGQFEAANVAKKCLLAAVKADTRAAHLWSNLANAYFSMGDHRNASKFLEKSNGQFGILPCSLDSDNVYKLDSHLDSVQKTISGLDEVKVVENVI</sequence>
<dbReference type="Proteomes" id="UP001630127">
    <property type="component" value="Unassembled WGS sequence"/>
</dbReference>
<dbReference type="SUPFAM" id="SSF48452">
    <property type="entry name" value="TPR-like"/>
    <property type="match status" value="1"/>
</dbReference>
<name>A0ABD3B1I8_9GENT</name>